<dbReference type="GO" id="GO:1904356">
    <property type="term" value="P:regulation of telomere maintenance via telomere lengthening"/>
    <property type="evidence" value="ECO:0007669"/>
    <property type="project" value="TreeGrafter"/>
</dbReference>
<feature type="region of interest" description="Disordered" evidence="1">
    <location>
        <begin position="562"/>
        <end position="647"/>
    </location>
</feature>
<sequence>MEEPERLADDRRFRRFPVWIIEHVWTHRTMDIQQVVDPSDWPDVDSQPLSTEDSWRLRVASAQMFCIVRNRDMQHFERVMRYLEATFRLLPRLVAPIKHMKIMFGLKTLVVMWMLRQRRGMVDTVFKIIQFFPNKLPQYQDQCNQHEMFLMRKNNLDFRVLAQALATDEDKLQYYVKTQMQQQYGERYAQKVEDRLLHYLQELEAALPGDTFIDKILKKESPVTEEEKLLLDVITSDSTAIAITLRKLLHCDAASCRPAVSQASEHGATQVENSGPSKSVVFISSSKTLFSSVEDKTPQESQPEVLNPEDESAQEVSAESPDPPDVGRRLQSEDDGEMIRCLRAGEAAASPQFCSKHQRWVKSILQECPDEAPEELQLQADAPSSPPLFQLSSCTSSSQDLTPSDLVPCPPDRQLTPSESATRPPPASEQGNLEDEWRSGSASAGSLPQCCSRDAPLSSLLSPVVCLMDISSVSRICSFLKPHHASPETFIVSQTKLPASTPQALPSPQDSGSAPPTNPTNTTSRSQTSPVSHEASAFTSFGKPPPQTFLRLSLTHRRALTASRRSQTLDEADRVQQAPASHRPSSHLLVSSPSASASQSEALSSNRNPSSPRSTRQNSPLQLQSDPRTAASSSSSSSSSSNTDHLPVRSEVKVSQLSEAVLLQPYVILTRLSTEEIHRLTRSRRAESESRADEENVSDSSFDSSFLHSSRSSSGDDSLDSDPDYKPPPQKKRRPSECESAEILSRVRRDFN</sequence>
<feature type="region of interest" description="Disordered" evidence="1">
    <location>
        <begin position="292"/>
        <end position="331"/>
    </location>
</feature>
<dbReference type="Pfam" id="PF14973">
    <property type="entry name" value="TINF2_N"/>
    <property type="match status" value="1"/>
</dbReference>
<dbReference type="Proteomes" id="UP001153269">
    <property type="component" value="Unassembled WGS sequence"/>
</dbReference>
<name>A0A9N7UC83_PLEPL</name>
<feature type="compositionally biased region" description="Polar residues" evidence="1">
    <location>
        <begin position="498"/>
        <end position="510"/>
    </location>
</feature>
<feature type="compositionally biased region" description="Low complexity" evidence="1">
    <location>
        <begin position="511"/>
        <end position="530"/>
    </location>
</feature>
<feature type="compositionally biased region" description="Basic and acidic residues" evidence="1">
    <location>
        <begin position="679"/>
        <end position="694"/>
    </location>
</feature>
<feature type="region of interest" description="Disordered" evidence="1">
    <location>
        <begin position="498"/>
        <end position="548"/>
    </location>
</feature>
<dbReference type="PANTHER" id="PTHR15512:SF0">
    <property type="entry name" value="TERF1-INTERACTING NUCLEAR FACTOR 2"/>
    <property type="match status" value="1"/>
</dbReference>
<organism evidence="3 4">
    <name type="scientific">Pleuronectes platessa</name>
    <name type="common">European plaice</name>
    <dbReference type="NCBI Taxonomy" id="8262"/>
    <lineage>
        <taxon>Eukaryota</taxon>
        <taxon>Metazoa</taxon>
        <taxon>Chordata</taxon>
        <taxon>Craniata</taxon>
        <taxon>Vertebrata</taxon>
        <taxon>Euteleostomi</taxon>
        <taxon>Actinopterygii</taxon>
        <taxon>Neopterygii</taxon>
        <taxon>Teleostei</taxon>
        <taxon>Neoteleostei</taxon>
        <taxon>Acanthomorphata</taxon>
        <taxon>Carangaria</taxon>
        <taxon>Pleuronectiformes</taxon>
        <taxon>Pleuronectoidei</taxon>
        <taxon>Pleuronectidae</taxon>
        <taxon>Pleuronectes</taxon>
    </lineage>
</organism>
<feature type="domain" description="TERF1-interacting nuclear factor 2 N-terminal" evidence="2">
    <location>
        <begin position="67"/>
        <end position="208"/>
    </location>
</feature>
<reference evidence="3" key="1">
    <citation type="submission" date="2020-03" db="EMBL/GenBank/DDBJ databases">
        <authorList>
            <person name="Weist P."/>
        </authorList>
    </citation>
    <scope>NUCLEOTIDE SEQUENCE</scope>
</reference>
<feature type="region of interest" description="Disordered" evidence="1">
    <location>
        <begin position="377"/>
        <end position="445"/>
    </location>
</feature>
<feature type="compositionally biased region" description="Polar residues" evidence="1">
    <location>
        <begin position="621"/>
        <end position="631"/>
    </location>
</feature>
<feature type="compositionally biased region" description="Low complexity" evidence="1">
    <location>
        <begin position="632"/>
        <end position="641"/>
    </location>
</feature>
<evidence type="ECO:0000259" key="2">
    <source>
        <dbReference type="Pfam" id="PF14973"/>
    </source>
</evidence>
<dbReference type="GO" id="GO:0016233">
    <property type="term" value="P:telomere capping"/>
    <property type="evidence" value="ECO:0007669"/>
    <property type="project" value="InterPro"/>
</dbReference>
<comment type="caution">
    <text evidence="3">The sequence shown here is derived from an EMBL/GenBank/DDBJ whole genome shotgun (WGS) entry which is preliminary data.</text>
</comment>
<dbReference type="CDD" id="cd11657">
    <property type="entry name" value="TIN2_N"/>
    <property type="match status" value="1"/>
</dbReference>
<dbReference type="AlphaFoldDB" id="A0A9N7UC83"/>
<dbReference type="EMBL" id="CADEAL010001085">
    <property type="protein sequence ID" value="CAB1428735.1"/>
    <property type="molecule type" value="Genomic_DNA"/>
</dbReference>
<accession>A0A9N7UC83</accession>
<proteinExistence type="predicted"/>
<evidence type="ECO:0000256" key="1">
    <source>
        <dbReference type="SAM" id="MobiDB-lite"/>
    </source>
</evidence>
<dbReference type="InterPro" id="IPR029400">
    <property type="entry name" value="TINF2_N"/>
</dbReference>
<protein>
    <recommendedName>
        <fullName evidence="2">TERF1-interacting nuclear factor 2 N-terminal domain-containing protein</fullName>
    </recommendedName>
</protein>
<feature type="region of interest" description="Disordered" evidence="1">
    <location>
        <begin position="679"/>
        <end position="752"/>
    </location>
</feature>
<feature type="compositionally biased region" description="Low complexity" evidence="1">
    <location>
        <begin position="586"/>
        <end position="620"/>
    </location>
</feature>
<evidence type="ECO:0000313" key="3">
    <source>
        <dbReference type="EMBL" id="CAB1428735.1"/>
    </source>
</evidence>
<dbReference type="GO" id="GO:0042162">
    <property type="term" value="F:telomeric DNA binding"/>
    <property type="evidence" value="ECO:0007669"/>
    <property type="project" value="TreeGrafter"/>
</dbReference>
<dbReference type="GO" id="GO:0070187">
    <property type="term" value="C:shelterin complex"/>
    <property type="evidence" value="ECO:0007669"/>
    <property type="project" value="InterPro"/>
</dbReference>
<dbReference type="InterPro" id="IPR039098">
    <property type="entry name" value="TINF2"/>
</dbReference>
<dbReference type="PANTHER" id="PTHR15512">
    <property type="entry name" value="TERF1-INTERACTING NUCLEAR FACTOR 2"/>
    <property type="match status" value="1"/>
</dbReference>
<evidence type="ECO:0000313" key="4">
    <source>
        <dbReference type="Proteomes" id="UP001153269"/>
    </source>
</evidence>
<feature type="compositionally biased region" description="Low complexity" evidence="1">
    <location>
        <begin position="698"/>
        <end position="716"/>
    </location>
</feature>
<keyword evidence="4" id="KW-1185">Reference proteome</keyword>
<feature type="compositionally biased region" description="Polar residues" evidence="1">
    <location>
        <begin position="390"/>
        <end position="402"/>
    </location>
</feature>
<gene>
    <name evidence="3" type="ORF">PLEPLA_LOCUS16709</name>
</gene>